<evidence type="ECO:0000256" key="1">
    <source>
        <dbReference type="SAM" id="SignalP"/>
    </source>
</evidence>
<feature type="signal peptide" evidence="1">
    <location>
        <begin position="1"/>
        <end position="19"/>
    </location>
</feature>
<evidence type="ECO:0000313" key="2">
    <source>
        <dbReference type="EMBL" id="URA10165.1"/>
    </source>
</evidence>
<keyword evidence="1" id="KW-0732">Signal</keyword>
<dbReference type="KEGG" id="taqu:KDW03_11905"/>
<evidence type="ECO:0000313" key="3">
    <source>
        <dbReference type="Proteomes" id="UP001056539"/>
    </source>
</evidence>
<dbReference type="EMBL" id="CP073355">
    <property type="protein sequence ID" value="URA10165.1"/>
    <property type="molecule type" value="Genomic_DNA"/>
</dbReference>
<reference evidence="2" key="2">
    <citation type="submission" date="2022-06" db="EMBL/GenBank/DDBJ databases">
        <title>Thermospira aquatica gen. nov., sp. nov.</title>
        <authorList>
            <person name="Ben Ali Gam Z."/>
            <person name="Labat M."/>
        </authorList>
    </citation>
    <scope>NUCLEOTIDE SEQUENCE</scope>
    <source>
        <strain evidence="2">F1F22</strain>
    </source>
</reference>
<feature type="chain" id="PRO_5043993608" evidence="1">
    <location>
        <begin position="20"/>
        <end position="333"/>
    </location>
</feature>
<dbReference type="Proteomes" id="UP001056539">
    <property type="component" value="Chromosome"/>
</dbReference>
<keyword evidence="3" id="KW-1185">Reference proteome</keyword>
<name>A0AAX3BDG9_9SPIR</name>
<sequence length="333" mass="34939">MKRVCGVVMGLLIAGMVFGTDFDTMTNDLSKVLRDGSTAIAQSLAKNVGYYTGSGNVTAANASGLPGVKMGVGLGTVMPGYVWAALFSRDLSAFVGGLDASKNAEGVKQVAQVVGAFPLSYDEIYGKIGVPLVPMDIGLRLGYFPTITFGTADANVAIGFFHFGAEARYKLAGINLVFAKSQIEARLSYDYDTGVIGAAQKVSSLAYEPVNNTVIGTNEMTMTMDNKWSGSSLGLKVVGGLSVLMFDVYGGIGGNFNFGEVNTTLTAQVAFKDTTGSLGNQEVTLTGSGKSNYDLFDLRLLVGAHFFVSDIAVEWNPLNNALAITVVPVSIAF</sequence>
<gene>
    <name evidence="2" type="ORF">KDW03_11905</name>
</gene>
<accession>A0AAX3BDG9</accession>
<proteinExistence type="predicted"/>
<dbReference type="RefSeq" id="WP_271435298.1">
    <property type="nucleotide sequence ID" value="NZ_CP073355.1"/>
</dbReference>
<organism evidence="2 3">
    <name type="scientific">Thermospira aquatica</name>
    <dbReference type="NCBI Taxonomy" id="2828656"/>
    <lineage>
        <taxon>Bacteria</taxon>
        <taxon>Pseudomonadati</taxon>
        <taxon>Spirochaetota</taxon>
        <taxon>Spirochaetia</taxon>
        <taxon>Brevinematales</taxon>
        <taxon>Thermospiraceae</taxon>
        <taxon>Thermospira</taxon>
    </lineage>
</organism>
<dbReference type="AlphaFoldDB" id="A0AAX3BDG9"/>
<reference evidence="2" key="1">
    <citation type="submission" date="2021-04" db="EMBL/GenBank/DDBJ databases">
        <authorList>
            <person name="Postec A."/>
        </authorList>
    </citation>
    <scope>NUCLEOTIDE SEQUENCE</scope>
    <source>
        <strain evidence="2">F1F22</strain>
    </source>
</reference>
<protein>
    <submittedName>
        <fullName evidence="2">Uncharacterized protein</fullName>
    </submittedName>
</protein>